<dbReference type="InterPro" id="IPR002182">
    <property type="entry name" value="NB-ARC"/>
</dbReference>
<dbReference type="PROSITE" id="PS50294">
    <property type="entry name" value="WD_REPEATS_REGION"/>
    <property type="match status" value="12"/>
</dbReference>
<feature type="repeat" description="WD" evidence="3">
    <location>
        <begin position="922"/>
        <end position="963"/>
    </location>
</feature>
<dbReference type="InterPro" id="IPR019775">
    <property type="entry name" value="WD40_repeat_CS"/>
</dbReference>
<feature type="repeat" description="WD" evidence="3">
    <location>
        <begin position="708"/>
        <end position="749"/>
    </location>
</feature>
<name>A0AA96WSP8_9CYAN</name>
<dbReference type="RefSeq" id="WP_316433507.1">
    <property type="nucleotide sequence ID" value="NZ_CP053586.1"/>
</dbReference>
<evidence type="ECO:0000259" key="4">
    <source>
        <dbReference type="PROSITE" id="PS50943"/>
    </source>
</evidence>
<dbReference type="GO" id="GO:0043531">
    <property type="term" value="F:ADP binding"/>
    <property type="evidence" value="ECO:0007669"/>
    <property type="project" value="InterPro"/>
</dbReference>
<proteinExistence type="predicted"/>
<dbReference type="PRINTS" id="PR00364">
    <property type="entry name" value="DISEASERSIST"/>
</dbReference>
<dbReference type="InterPro" id="IPR020472">
    <property type="entry name" value="WD40_PAC1"/>
</dbReference>
<evidence type="ECO:0000256" key="1">
    <source>
        <dbReference type="ARBA" id="ARBA00022574"/>
    </source>
</evidence>
<feature type="repeat" description="WD" evidence="3">
    <location>
        <begin position="663"/>
        <end position="704"/>
    </location>
</feature>
<dbReference type="SUPFAM" id="SSF50998">
    <property type="entry name" value="Quinoprotein alcohol dehydrogenase-like"/>
    <property type="match status" value="2"/>
</dbReference>
<gene>
    <name evidence="5" type="ORF">HJG54_04055</name>
</gene>
<feature type="repeat" description="WD" evidence="3">
    <location>
        <begin position="1131"/>
        <end position="1172"/>
    </location>
</feature>
<dbReference type="InterPro" id="IPR001387">
    <property type="entry name" value="Cro/C1-type_HTH"/>
</dbReference>
<feature type="repeat" description="WD" evidence="3">
    <location>
        <begin position="838"/>
        <end position="879"/>
    </location>
</feature>
<protein>
    <submittedName>
        <fullName evidence="5">NACHT domain-containing protein</fullName>
    </submittedName>
</protein>
<dbReference type="PROSITE" id="PS00678">
    <property type="entry name" value="WD_REPEATS_1"/>
    <property type="match status" value="5"/>
</dbReference>
<dbReference type="Pfam" id="PF00931">
    <property type="entry name" value="NB-ARC"/>
    <property type="match status" value="1"/>
</dbReference>
<dbReference type="SMART" id="SM00320">
    <property type="entry name" value="WD40"/>
    <property type="match status" value="14"/>
</dbReference>
<dbReference type="InterPro" id="IPR027417">
    <property type="entry name" value="P-loop_NTPase"/>
</dbReference>
<feature type="repeat" description="WD" evidence="3">
    <location>
        <begin position="750"/>
        <end position="791"/>
    </location>
</feature>
<evidence type="ECO:0000256" key="2">
    <source>
        <dbReference type="ARBA" id="ARBA00022737"/>
    </source>
</evidence>
<feature type="repeat" description="WD" evidence="3">
    <location>
        <begin position="796"/>
        <end position="837"/>
    </location>
</feature>
<dbReference type="Pfam" id="PF00400">
    <property type="entry name" value="WD40"/>
    <property type="match status" value="9"/>
</dbReference>
<feature type="repeat" description="WD" evidence="3">
    <location>
        <begin position="880"/>
        <end position="921"/>
    </location>
</feature>
<dbReference type="CDD" id="cd00200">
    <property type="entry name" value="WD40"/>
    <property type="match status" value="2"/>
</dbReference>
<feature type="repeat" description="WD" evidence="3">
    <location>
        <begin position="1089"/>
        <end position="1130"/>
    </location>
</feature>
<feature type="repeat" description="WD" evidence="3">
    <location>
        <begin position="579"/>
        <end position="620"/>
    </location>
</feature>
<dbReference type="SUPFAM" id="SSF52540">
    <property type="entry name" value="P-loop containing nucleoside triphosphate hydrolases"/>
    <property type="match status" value="1"/>
</dbReference>
<feature type="repeat" description="WD" evidence="3">
    <location>
        <begin position="964"/>
        <end position="1005"/>
    </location>
</feature>
<keyword evidence="1 3" id="KW-0853">WD repeat</keyword>
<dbReference type="AlphaFoldDB" id="A0AA96WSP8"/>
<dbReference type="InterPro" id="IPR011047">
    <property type="entry name" value="Quinoprotein_ADH-like_sf"/>
</dbReference>
<dbReference type="PROSITE" id="PS50082">
    <property type="entry name" value="WD_REPEATS_2"/>
    <property type="match status" value="13"/>
</dbReference>
<dbReference type="Pfam" id="PF25173">
    <property type="entry name" value="Beta-prop_WDR3_1st"/>
    <property type="match status" value="1"/>
</dbReference>
<evidence type="ECO:0000256" key="3">
    <source>
        <dbReference type="PROSITE-ProRule" id="PRU00221"/>
    </source>
</evidence>
<dbReference type="Gene3D" id="2.130.10.10">
    <property type="entry name" value="YVTN repeat-like/Quinoprotein amine dehydrogenase"/>
    <property type="match status" value="5"/>
</dbReference>
<dbReference type="Gene3D" id="3.40.50.300">
    <property type="entry name" value="P-loop containing nucleotide triphosphate hydrolases"/>
    <property type="match status" value="1"/>
</dbReference>
<evidence type="ECO:0000313" key="5">
    <source>
        <dbReference type="EMBL" id="WNZ22122.1"/>
    </source>
</evidence>
<organism evidence="5">
    <name type="scientific">Leptolyngbya sp. NK1-12</name>
    <dbReference type="NCBI Taxonomy" id="2547451"/>
    <lineage>
        <taxon>Bacteria</taxon>
        <taxon>Bacillati</taxon>
        <taxon>Cyanobacteriota</taxon>
        <taxon>Cyanophyceae</taxon>
        <taxon>Leptolyngbyales</taxon>
        <taxon>Leptolyngbyaceae</taxon>
        <taxon>Leptolyngbya group</taxon>
        <taxon>Leptolyngbya</taxon>
    </lineage>
</organism>
<dbReference type="PANTHER" id="PTHR19848">
    <property type="entry name" value="WD40 REPEAT PROTEIN"/>
    <property type="match status" value="1"/>
</dbReference>
<feature type="repeat" description="WD" evidence="3">
    <location>
        <begin position="621"/>
        <end position="662"/>
    </location>
</feature>
<reference evidence="5" key="1">
    <citation type="submission" date="2020-05" db="EMBL/GenBank/DDBJ databases">
        <authorList>
            <person name="Zhu T."/>
            <person name="Keshari N."/>
            <person name="Lu X."/>
        </authorList>
    </citation>
    <scope>NUCLEOTIDE SEQUENCE</scope>
    <source>
        <strain evidence="5">NK1-12</strain>
    </source>
</reference>
<dbReference type="PANTHER" id="PTHR19848:SF8">
    <property type="entry name" value="F-BOX AND WD REPEAT DOMAIN CONTAINING 7"/>
    <property type="match status" value="1"/>
</dbReference>
<dbReference type="PROSITE" id="PS50943">
    <property type="entry name" value="HTH_CROC1"/>
    <property type="match status" value="1"/>
</dbReference>
<feature type="domain" description="HTH cro/C1-type" evidence="4">
    <location>
        <begin position="39"/>
        <end position="84"/>
    </location>
</feature>
<dbReference type="InterPro" id="IPR015943">
    <property type="entry name" value="WD40/YVTN_repeat-like_dom_sf"/>
</dbReference>
<accession>A0AA96WSP8</accession>
<feature type="repeat" description="WD" evidence="3">
    <location>
        <begin position="1006"/>
        <end position="1047"/>
    </location>
</feature>
<keyword evidence="2" id="KW-0677">Repeat</keyword>
<dbReference type="PRINTS" id="PR00320">
    <property type="entry name" value="GPROTEINBRPT"/>
</dbReference>
<dbReference type="InterPro" id="IPR001680">
    <property type="entry name" value="WD40_rpt"/>
</dbReference>
<dbReference type="EMBL" id="CP053586">
    <property type="protein sequence ID" value="WNZ22122.1"/>
    <property type="molecule type" value="Genomic_DNA"/>
</dbReference>
<sequence>MESKRNLRRRGVVLTAQGQQKLQSARRNAEIAENFGERYTLEELSERTGLSLKTITKVLEARTTVDKPTLEAFFHAFQILLERQDYRYPNENSSLQEVDREQERLQARQRVKLQIDWGEAPDVSMFYGRQAELAQLRQWIDENESPRRLIAILGMGGVGKTALATKLLHEVLNKDIDDRPFEFVIWRSLRNAPTLEAILTQWLLVLSNQQETQPSLQSLLHYLQHHRCLLVLDNLETILSKTAGVYRPGYEGYGELLRLMGETPHQSSLIVTSREKTIELSTLEGEHSPVCCLTLKGSDEASHFLLQAKGLKGTAAQQKELSDRYSNSPLAIKIIAATIQDLFDGDISAFLQEEALMSQGIRRLLDQQFERLSSLEQAIMFWLAINRDWTGIDELSTDLLPAQSRSKILEAIESLHWRNLIEKKQGTYTQQPVVMEYVTEQLTEQMSAELLAVSEQTPILLHRYPLLKTTVKDYIRDSQRRLIVDAIARELQATLGSQVATTQHLKTCLATLHPTINNLATFIPEPSYAAGNILNLLCYLDVDLTGCNCSGLAVWHAYLPNVPLPHSNFAYADLRRSQFTNGFGAVLAVAFNPAGTHFVSGELSGYLRLWCVSDGQAIWTVKAYNNWVHSIAVSPDGKIIAVGTTDYPIEFWDFATGNHLRSLVGHRDQVYCVAFHPTQSLLASASGDTTIRLWDTETGTCLHSFEGEDGHADQVQAVCFSPKGDYLISGSSDRTIKIWHLNTKKLQQTLTGHEDQVFSVSLHPQGEWLVSGSPDGTINWWQINPKTFEATLAHTFKNQTPHVSSVLFSPDGSLLASSCADYTIRLWDSQTIQPIRTLQTHHSWIRAPKFSPDGQTLLSGGADYTIKRWDISTGQVLKTWLGYSNWIWALDVSSDGTRTVSGQGDGTVRIWDTATGNCLQTLRGHTNWVLAVACNQDCSLVASGGGDNSVILWQTRSSKMIKTLTGPTSQIYYLQFSPTDNLLASSSGDYSIRLWDIASGQLLNVLHGHHDWIRSADFSPDGTMLVSAGQDMIVNLWDVHTGTCLQTWQDFDTWVWGVSFHPEGDRIITASGNTLKLWDVNTGSLIRIYQGHSKRIRSVVISPNGDWLASGGQDNLIHLWDIKTGDILRTFLGHTDQVLSIKFTPDSSCLISGSADETIRIWSVETGQLRQILKAEGLYEGMNITGVRGLNEEAIATLVKLGAHR</sequence>